<dbReference type="GO" id="GO:0008270">
    <property type="term" value="F:zinc ion binding"/>
    <property type="evidence" value="ECO:0007669"/>
    <property type="project" value="UniProtKB-KW"/>
</dbReference>
<feature type="compositionally biased region" description="Basic residues" evidence="5">
    <location>
        <begin position="375"/>
        <end position="398"/>
    </location>
</feature>
<evidence type="ECO:0000256" key="5">
    <source>
        <dbReference type="SAM" id="MobiDB-lite"/>
    </source>
</evidence>
<feature type="compositionally biased region" description="Low complexity" evidence="5">
    <location>
        <begin position="407"/>
        <end position="416"/>
    </location>
</feature>
<dbReference type="InterPro" id="IPR006564">
    <property type="entry name" value="Znf_PMZ"/>
</dbReference>
<sequence length="513" mass="59065">MLSEKIIRANPKDEKKNEEQNGDSSKESDGDDGGNQAVDESKYPKFSIGDEYNTIESFKDAINKYSVKKRRDIKYDKSDSKRVVAICSAKKCPWRISASINTSSSIVVIRALNDEHDCTWQAVKDVLPFAEHRMCARHIHANWKKKHSGVEFEDLFWAAAYCYYTVQFDRNMEELKTYSLDAYNDLKIFVFFPWSSVEENNLGESFNATIRIARTKPILEMLEEIRKRVMQIDLAKNCRPLSCGLGNYEVAYFNYKTNMRMDGFIVQLRGVVSCTCRMYLISGIPCSHIISCLRHEKNTDQDPKTLTSPWLTTEKLKRCYLNLMQPVNGMNLWRVTSAPRVKPPPQKKPNGIPPGKKRRRKRKHCSLCGEEGHNKLKCKTVPKPKPRKKPPSRPRKRPFASISEAEPSLPSLPSLPNEVEDLPSLSSALPRKGHGRPRKRFHGFSNFISLATETYRRREEDLFRFDKTIEGYGVFTSPVIGDDYIHLGRSIVDSRDNTILPSTRMQETCCWTW</sequence>
<reference evidence="7 8" key="1">
    <citation type="submission" date="2020-09" db="EMBL/GenBank/DDBJ databases">
        <authorList>
            <person name="Ashkenazy H."/>
        </authorList>
    </citation>
    <scope>NUCLEOTIDE SEQUENCE [LARGE SCALE GENOMIC DNA]</scope>
    <source>
        <strain evidence="8">cv. Cdm-0</strain>
    </source>
</reference>
<evidence type="ECO:0000256" key="4">
    <source>
        <dbReference type="PROSITE-ProRule" id="PRU00325"/>
    </source>
</evidence>
<keyword evidence="1" id="KW-0479">Metal-binding</keyword>
<feature type="domain" description="SWIM-type" evidence="6">
    <location>
        <begin position="264"/>
        <end position="297"/>
    </location>
</feature>
<dbReference type="PANTHER" id="PTHR31973">
    <property type="entry name" value="POLYPROTEIN, PUTATIVE-RELATED"/>
    <property type="match status" value="1"/>
</dbReference>
<feature type="compositionally biased region" description="Basic residues" evidence="5">
    <location>
        <begin position="431"/>
        <end position="441"/>
    </location>
</feature>
<feature type="compositionally biased region" description="Basic and acidic residues" evidence="5">
    <location>
        <begin position="1"/>
        <end position="28"/>
    </location>
</feature>
<evidence type="ECO:0000256" key="2">
    <source>
        <dbReference type="ARBA" id="ARBA00022771"/>
    </source>
</evidence>
<dbReference type="EMBL" id="LR881467">
    <property type="protein sequence ID" value="CAD5318392.1"/>
    <property type="molecule type" value="Genomic_DNA"/>
</dbReference>
<evidence type="ECO:0000313" key="7">
    <source>
        <dbReference type="EMBL" id="CAD5318392.1"/>
    </source>
</evidence>
<accession>A0A7G2E853</accession>
<feature type="compositionally biased region" description="Basic residues" evidence="5">
    <location>
        <begin position="355"/>
        <end position="365"/>
    </location>
</feature>
<dbReference type="PROSITE" id="PS50966">
    <property type="entry name" value="ZF_SWIM"/>
    <property type="match status" value="1"/>
</dbReference>
<dbReference type="Pfam" id="PF03108">
    <property type="entry name" value="DBD_Tnp_Mut"/>
    <property type="match status" value="1"/>
</dbReference>
<dbReference type="Proteomes" id="UP000516314">
    <property type="component" value="Chromosome 2"/>
</dbReference>
<gene>
    <name evidence="7" type="ORF">AT9943_LOCUS6627</name>
</gene>
<protein>
    <submittedName>
        <fullName evidence="7">(thale cress) hypothetical protein</fullName>
    </submittedName>
</protein>
<evidence type="ECO:0000256" key="3">
    <source>
        <dbReference type="ARBA" id="ARBA00022833"/>
    </source>
</evidence>
<organism evidence="7 8">
    <name type="scientific">Arabidopsis thaliana</name>
    <name type="common">Mouse-ear cress</name>
    <dbReference type="NCBI Taxonomy" id="3702"/>
    <lineage>
        <taxon>Eukaryota</taxon>
        <taxon>Viridiplantae</taxon>
        <taxon>Streptophyta</taxon>
        <taxon>Embryophyta</taxon>
        <taxon>Tracheophyta</taxon>
        <taxon>Spermatophyta</taxon>
        <taxon>Magnoliopsida</taxon>
        <taxon>eudicotyledons</taxon>
        <taxon>Gunneridae</taxon>
        <taxon>Pentapetalae</taxon>
        <taxon>rosids</taxon>
        <taxon>malvids</taxon>
        <taxon>Brassicales</taxon>
        <taxon>Brassicaceae</taxon>
        <taxon>Camelineae</taxon>
        <taxon>Arabidopsis</taxon>
    </lineage>
</organism>
<evidence type="ECO:0000256" key="1">
    <source>
        <dbReference type="ARBA" id="ARBA00022723"/>
    </source>
</evidence>
<keyword evidence="3" id="KW-0862">Zinc</keyword>
<proteinExistence type="predicted"/>
<feature type="region of interest" description="Disordered" evidence="5">
    <location>
        <begin position="337"/>
        <end position="441"/>
    </location>
</feature>
<name>A0A7G2E853_ARATH</name>
<dbReference type="PANTHER" id="PTHR31973:SF187">
    <property type="entry name" value="MUTATOR TRANSPOSASE MUDRA PROTEIN"/>
    <property type="match status" value="1"/>
</dbReference>
<dbReference type="InterPro" id="IPR007527">
    <property type="entry name" value="Znf_SWIM"/>
</dbReference>
<feature type="region of interest" description="Disordered" evidence="5">
    <location>
        <begin position="1"/>
        <end position="44"/>
    </location>
</feature>
<dbReference type="SMART" id="SM00575">
    <property type="entry name" value="ZnF_PMZ"/>
    <property type="match status" value="1"/>
</dbReference>
<evidence type="ECO:0000313" key="8">
    <source>
        <dbReference type="Proteomes" id="UP000516314"/>
    </source>
</evidence>
<dbReference type="AlphaFoldDB" id="A0A7G2E853"/>
<keyword evidence="2 4" id="KW-0863">Zinc-finger</keyword>
<dbReference type="InterPro" id="IPR004332">
    <property type="entry name" value="Transposase_MuDR"/>
</dbReference>
<dbReference type="Pfam" id="PF04434">
    <property type="entry name" value="SWIM"/>
    <property type="match status" value="1"/>
</dbReference>
<evidence type="ECO:0000259" key="6">
    <source>
        <dbReference type="PROSITE" id="PS50966"/>
    </source>
</evidence>